<dbReference type="GO" id="GO:0005654">
    <property type="term" value="C:nucleoplasm"/>
    <property type="evidence" value="ECO:0007669"/>
    <property type="project" value="Ensembl"/>
</dbReference>
<evidence type="ECO:0000256" key="12">
    <source>
        <dbReference type="ARBA" id="ARBA00037876"/>
    </source>
</evidence>
<protein>
    <recommendedName>
        <fullName evidence="13">Torsin-1A-interacting protein 1</fullName>
    </recommendedName>
</protein>
<dbReference type="InterPro" id="IPR046754">
    <property type="entry name" value="TOIP1/2_N"/>
</dbReference>
<feature type="compositionally biased region" description="Basic and acidic residues" evidence="14">
    <location>
        <begin position="251"/>
        <end position="260"/>
    </location>
</feature>
<evidence type="ECO:0000259" key="16">
    <source>
        <dbReference type="Pfam" id="PF20443"/>
    </source>
</evidence>
<gene>
    <name evidence="17 19" type="primary">TOR1AIP1</name>
</gene>
<reference evidence="17" key="3">
    <citation type="submission" date="2025-08" db="UniProtKB">
        <authorList>
            <consortium name="Ensembl"/>
        </authorList>
    </citation>
    <scope>IDENTIFICATION</scope>
    <source>
        <strain evidence="17">17573</strain>
    </source>
</reference>
<keyword evidence="9" id="KW-0325">Glycoprotein</keyword>
<feature type="compositionally biased region" description="Basic and acidic residues" evidence="14">
    <location>
        <begin position="209"/>
        <end position="236"/>
    </location>
</feature>
<dbReference type="Gene3D" id="3.40.50.12190">
    <property type="match status" value="1"/>
</dbReference>
<dbReference type="GO" id="GO:0008092">
    <property type="term" value="F:cytoskeletal protein binding"/>
    <property type="evidence" value="ECO:0007669"/>
    <property type="project" value="Ensembl"/>
</dbReference>
<comment type="subcellular location">
    <subcellularLocation>
        <location evidence="12">Nucleus inner membrane</location>
        <topology evidence="12">Single-pass membrane protein</topology>
    </subcellularLocation>
</comment>
<proteinExistence type="inferred from homology"/>
<sequence>MQAKLATSGSTWDRQFALPPFRRPHPSFTEGRRQRRPPPPSPPLWCLQPGGGSDPQQLTQLRHCLFHSPQDTPWAQRQVCYTAATTQAAAPATRNCLPDHSDHRLTHPRSHRRHRQENLGSRKPSSRSTKATSTTMAGEGPRAEAVREGWGVYVTPRAPIREGRGRLAPQNGGSSDAPAYGTPLSRQGRREVRFSEEPPEVYGDFEPLVAKERSPVGKRSRLEEFRPDSAKEEVRESSYYLRSRQRRRLPRLQEAEEMQTRRATRLQQQYSQQPPLQPSPVTTRRGLRDCHSSEEDEPSSETDLSQTISKKTVRSIQEAPAVSEDLAISLCRPPLRYPRSDLTYKTNENTKMSELEATSVQQKVNFSEEGETEEDDQDSSQSSVTTVKARSRDSDESGDKATRSSSQYTESFWQSSQSRNFTAHDKQPSVLSSGYQRTLEEWAPQTARIRTRMQTSSPGKSSIYGSFSSDDNIQKSELGNQSPSTSSRQMTGQPQNASFGKRNCWWLLPLIAALASGSLWFFSTPEVETTAVQEFQNQMNQLKNKYQGQDEKLWKRSQIFLEKHLNSSHPRSQPAILLLTAARDAEEALRCLSEQIADAYSSFRSVRAIRIDGTDKATQDSDTVKLEVDQELSNGFKNGQNAAVVHRFESLPAGSTLIFYKYCDHENAAFKDVALVLTVLLEEETLGTSLGLKEVEEKVRDFLKVKFTNSNTPNSYNHMDPDKLNGLWSRISHLVLPVQPENALKRGICL</sequence>
<feature type="region of interest" description="Disordered" evidence="14">
    <location>
        <begin position="161"/>
        <end position="309"/>
    </location>
</feature>
<dbReference type="GO" id="GO:0001671">
    <property type="term" value="F:ATPase activator activity"/>
    <property type="evidence" value="ECO:0007669"/>
    <property type="project" value="Ensembl"/>
</dbReference>
<name>A0A5F8A4Q5_MACMU</name>
<dbReference type="Pfam" id="PF05609">
    <property type="entry name" value="LAP1_C"/>
    <property type="match status" value="1"/>
</dbReference>
<dbReference type="InterPro" id="IPR046753">
    <property type="entry name" value="TOIP1/2_C"/>
</dbReference>
<evidence type="ECO:0000256" key="13">
    <source>
        <dbReference type="ARBA" id="ARBA00040724"/>
    </source>
</evidence>
<keyword evidence="10" id="KW-0539">Nucleus</keyword>
<keyword evidence="5" id="KW-0832">Ubl conjugation</keyword>
<evidence type="ECO:0000256" key="8">
    <source>
        <dbReference type="ARBA" id="ARBA00023136"/>
    </source>
</evidence>
<dbReference type="AlphaFoldDB" id="A0A5F8A4Q5"/>
<evidence type="ECO:0000256" key="2">
    <source>
        <dbReference type="ARBA" id="ARBA00022499"/>
    </source>
</evidence>
<feature type="compositionally biased region" description="Acidic residues" evidence="14">
    <location>
        <begin position="368"/>
        <end position="378"/>
    </location>
</feature>
<dbReference type="Proteomes" id="UP000006718">
    <property type="component" value="Chromosome 1"/>
</dbReference>
<feature type="compositionally biased region" description="Polar residues" evidence="14">
    <location>
        <begin position="343"/>
        <end position="365"/>
    </location>
</feature>
<keyword evidence="4" id="KW-0812">Transmembrane</keyword>
<dbReference type="GO" id="GO:0090435">
    <property type="term" value="P:protein localization to nuclear envelope"/>
    <property type="evidence" value="ECO:0007669"/>
    <property type="project" value="Ensembl"/>
</dbReference>
<evidence type="ECO:0000256" key="10">
    <source>
        <dbReference type="ARBA" id="ARBA00023242"/>
    </source>
</evidence>
<dbReference type="VEuPathDB" id="HostDB:ENSMMUG00000014873"/>
<feature type="domain" description="Torsin-1A-interacting protein 1/2 AAA+ activator" evidence="15">
    <location>
        <begin position="521"/>
        <end position="750"/>
    </location>
</feature>
<dbReference type="GO" id="GO:0051117">
    <property type="term" value="F:ATPase binding"/>
    <property type="evidence" value="ECO:0007669"/>
    <property type="project" value="Ensembl"/>
</dbReference>
<reference evidence="17" key="2">
    <citation type="submission" date="2019-01" db="EMBL/GenBank/DDBJ databases">
        <authorList>
            <person name="Graves T."/>
            <person name="Eichler E.E."/>
            <person name="Wilson R.K."/>
        </authorList>
    </citation>
    <scope>NUCLEOTIDE SEQUENCE [LARGE SCALE GENOMIC DNA]</scope>
    <source>
        <strain evidence="17">17573</strain>
    </source>
</reference>
<evidence type="ECO:0000259" key="15">
    <source>
        <dbReference type="Pfam" id="PF05609"/>
    </source>
</evidence>
<keyword evidence="2" id="KW-1017">Isopeptide bond</keyword>
<keyword evidence="18" id="KW-1185">Reference proteome</keyword>
<feature type="compositionally biased region" description="Polar residues" evidence="14">
    <location>
        <begin position="403"/>
        <end position="412"/>
    </location>
</feature>
<evidence type="ECO:0000256" key="6">
    <source>
        <dbReference type="ARBA" id="ARBA00022989"/>
    </source>
</evidence>
<dbReference type="ExpressionAtlas" id="A0A5F8A4Q5">
    <property type="expression patterns" value="baseline"/>
</dbReference>
<feature type="region of interest" description="Disordered" evidence="14">
    <location>
        <begin position="446"/>
        <end position="495"/>
    </location>
</feature>
<dbReference type="GO" id="GO:0071763">
    <property type="term" value="P:nuclear membrane organization"/>
    <property type="evidence" value="ECO:0000318"/>
    <property type="project" value="GO_Central"/>
</dbReference>
<dbReference type="FunCoup" id="A0A5F8A4Q5">
    <property type="interactions" value="1839"/>
</dbReference>
<dbReference type="Pfam" id="PF20443">
    <property type="entry name" value="LAP1_N"/>
    <property type="match status" value="1"/>
</dbReference>
<dbReference type="FunFam" id="3.40.50.12190:FF:000001">
    <property type="entry name" value="torsin-1A-interacting protein 1 isoform X1"/>
    <property type="match status" value="1"/>
</dbReference>
<dbReference type="VGNC" id="VGNC:79810">
    <property type="gene designation" value="TOR1AIP1"/>
</dbReference>
<dbReference type="GeneID" id="716611"/>
<feature type="compositionally biased region" description="Polar residues" evidence="14">
    <location>
        <begin position="1"/>
        <end position="13"/>
    </location>
</feature>
<dbReference type="OMA" id="NASFVKM"/>
<evidence type="ECO:0000256" key="9">
    <source>
        <dbReference type="ARBA" id="ARBA00023180"/>
    </source>
</evidence>
<feature type="region of interest" description="Disordered" evidence="14">
    <location>
        <begin position="335"/>
        <end position="412"/>
    </location>
</feature>
<evidence type="ECO:0000256" key="3">
    <source>
        <dbReference type="ARBA" id="ARBA00022553"/>
    </source>
</evidence>
<feature type="compositionally biased region" description="Polar residues" evidence="14">
    <location>
        <begin position="126"/>
        <end position="136"/>
    </location>
</feature>
<dbReference type="InterPro" id="IPR038599">
    <property type="entry name" value="LAP1C-like_C_sf"/>
</dbReference>
<feature type="region of interest" description="Disordered" evidence="14">
    <location>
        <begin position="1"/>
        <end position="57"/>
    </location>
</feature>
<organism evidence="17 18">
    <name type="scientific">Macaca mulatta</name>
    <name type="common">Rhesus macaque</name>
    <dbReference type="NCBI Taxonomy" id="9544"/>
    <lineage>
        <taxon>Eukaryota</taxon>
        <taxon>Metazoa</taxon>
        <taxon>Chordata</taxon>
        <taxon>Craniata</taxon>
        <taxon>Vertebrata</taxon>
        <taxon>Euteleostomi</taxon>
        <taxon>Mammalia</taxon>
        <taxon>Eutheria</taxon>
        <taxon>Euarchontoglires</taxon>
        <taxon>Primates</taxon>
        <taxon>Haplorrhini</taxon>
        <taxon>Catarrhini</taxon>
        <taxon>Cercopithecidae</taxon>
        <taxon>Cercopithecinae</taxon>
        <taxon>Macaca</taxon>
    </lineage>
</organism>
<evidence type="ECO:0000256" key="14">
    <source>
        <dbReference type="SAM" id="MobiDB-lite"/>
    </source>
</evidence>
<comment type="function">
    <text evidence="11">Required for nuclear membrane integrity. Induces TOR1A and TOR1B ATPase activity and is required for their location on the nuclear membrane. Binds to A- and B-type lamins. Possible role in membrane attachment and assembly of the nuclear lamina.</text>
</comment>
<keyword evidence="3" id="KW-0597">Phosphoprotein</keyword>
<dbReference type="PANTHER" id="PTHR18843:SF6">
    <property type="entry name" value="TORSIN-1A-INTERACTING PROTEIN 1"/>
    <property type="match status" value="1"/>
</dbReference>
<dbReference type="GO" id="GO:0031965">
    <property type="term" value="C:nuclear membrane"/>
    <property type="evidence" value="ECO:0000318"/>
    <property type="project" value="GO_Central"/>
</dbReference>
<feature type="compositionally biased region" description="Basic and acidic residues" evidence="14">
    <location>
        <begin position="390"/>
        <end position="402"/>
    </location>
</feature>
<evidence type="ECO:0000256" key="1">
    <source>
        <dbReference type="ARBA" id="ARBA00007860"/>
    </source>
</evidence>
<evidence type="ECO:0000256" key="11">
    <source>
        <dbReference type="ARBA" id="ARBA00037580"/>
    </source>
</evidence>
<feature type="compositionally biased region" description="Basic residues" evidence="14">
    <location>
        <begin position="106"/>
        <end position="115"/>
    </location>
</feature>
<evidence type="ECO:0000313" key="18">
    <source>
        <dbReference type="Proteomes" id="UP000006718"/>
    </source>
</evidence>
<keyword evidence="7" id="KW-0175">Coiled coil</keyword>
<evidence type="ECO:0000256" key="5">
    <source>
        <dbReference type="ARBA" id="ARBA00022843"/>
    </source>
</evidence>
<feature type="domain" description="Torsin-1A-interacting protein 1/2 N-terminal" evidence="16">
    <location>
        <begin position="282"/>
        <end position="516"/>
    </location>
</feature>
<comment type="similarity">
    <text evidence="1">Belongs to the TOR1AIP family.</text>
</comment>
<dbReference type="PANTHER" id="PTHR18843">
    <property type="entry name" value="TORSIN-1A-INTERACTING PROTEIN"/>
    <property type="match status" value="1"/>
</dbReference>
<feature type="region of interest" description="Disordered" evidence="14">
    <location>
        <begin position="90"/>
        <end position="142"/>
    </location>
</feature>
<dbReference type="PaxDb" id="9544-ENSMMUP00000019517"/>
<dbReference type="Ensembl" id="ENSMMUT00000108960.1">
    <property type="protein sequence ID" value="ENSMMUP00000071906.1"/>
    <property type="gene ID" value="ENSMMUG00000014873.4"/>
</dbReference>
<evidence type="ECO:0000313" key="17">
    <source>
        <dbReference type="Ensembl" id="ENSMMUP00000071906.1"/>
    </source>
</evidence>
<dbReference type="Bgee" id="ENSMMUG00000014873">
    <property type="expression patterns" value="Expressed in adipose tissue and 22 other cell types or tissues"/>
</dbReference>
<dbReference type="RefSeq" id="XP_028706805.1">
    <property type="nucleotide sequence ID" value="XM_028850972.1"/>
</dbReference>
<feature type="compositionally biased region" description="Polar residues" evidence="14">
    <location>
        <begin position="452"/>
        <end position="495"/>
    </location>
</feature>
<dbReference type="STRING" id="9544.ENSMMUP00000071906"/>
<dbReference type="InParanoid" id="A0A5F8A4Q5"/>
<dbReference type="CTD" id="26092"/>
<reference evidence="17" key="4">
    <citation type="submission" date="2025-09" db="UniProtKB">
        <authorList>
            <consortium name="Ensembl"/>
        </authorList>
    </citation>
    <scope>IDENTIFICATION</scope>
    <source>
        <strain evidence="17">17573</strain>
    </source>
</reference>
<dbReference type="GO" id="GO:0005637">
    <property type="term" value="C:nuclear inner membrane"/>
    <property type="evidence" value="ECO:0007669"/>
    <property type="project" value="UniProtKB-SubCell"/>
</dbReference>
<keyword evidence="8" id="KW-0472">Membrane</keyword>
<accession>A0A5F8A4Q5</accession>
<reference evidence="18" key="1">
    <citation type="journal article" date="2007" name="Science">
        <title>Evolutionary and biomedical insights from the rhesus macaque genome.</title>
        <authorList>
            <person name="Gibbs R.A."/>
            <person name="Rogers J."/>
            <person name="Katze M.G."/>
            <person name="Bumgarner R."/>
            <person name="Weinstock G.M."/>
            <person name="Mardis E.R."/>
            <person name="Remington K.A."/>
            <person name="Strausberg R.L."/>
            <person name="Venter J.C."/>
            <person name="Wilson R.K."/>
            <person name="Batzer M.A."/>
            <person name="Bustamante C.D."/>
            <person name="Eichler E.E."/>
            <person name="Hahn M.W."/>
            <person name="Hardison R.C."/>
            <person name="Makova K.D."/>
            <person name="Miller W."/>
            <person name="Milosavljevic A."/>
            <person name="Palermo R.E."/>
            <person name="Siepel A."/>
            <person name="Sikela J.M."/>
            <person name="Attaway T."/>
            <person name="Bell S."/>
            <person name="Bernard K.E."/>
            <person name="Buhay C.J."/>
            <person name="Chandrabose M.N."/>
            <person name="Dao M."/>
            <person name="Davis C."/>
            <person name="Delehaunty K.D."/>
            <person name="Ding Y."/>
            <person name="Dinh H.H."/>
            <person name="Dugan-Rocha S."/>
            <person name="Fulton L.A."/>
            <person name="Gabisi R.A."/>
            <person name="Garner T.T."/>
            <person name="Godfrey J."/>
            <person name="Hawes A.C."/>
            <person name="Hernandez J."/>
            <person name="Hines S."/>
            <person name="Holder M."/>
            <person name="Hume J."/>
            <person name="Jhangiani S.N."/>
            <person name="Joshi V."/>
            <person name="Khan Z.M."/>
            <person name="Kirkness E.F."/>
            <person name="Cree A."/>
            <person name="Fowler R.G."/>
            <person name="Lee S."/>
            <person name="Lewis L.R."/>
            <person name="Li Z."/>
            <person name="Liu Y.-S."/>
            <person name="Moore S.M."/>
            <person name="Muzny D."/>
            <person name="Nazareth L.V."/>
            <person name="Ngo D.N."/>
            <person name="Okwuonu G.O."/>
            <person name="Pai G."/>
            <person name="Parker D."/>
            <person name="Paul H.A."/>
            <person name="Pfannkoch C."/>
            <person name="Pohl C.S."/>
            <person name="Rogers Y.-H.C."/>
            <person name="Ruiz S.J."/>
            <person name="Sabo A."/>
            <person name="Santibanez J."/>
            <person name="Schneider B.W."/>
            <person name="Smith S.M."/>
            <person name="Sodergren E."/>
            <person name="Svatek A.F."/>
            <person name="Utterback T.R."/>
            <person name="Vattathil S."/>
            <person name="Warren W."/>
            <person name="White C.S."/>
            <person name="Chinwalla A.T."/>
            <person name="Feng Y."/>
            <person name="Halpern A.L."/>
            <person name="Hillier L.W."/>
            <person name="Huang X."/>
            <person name="Minx P."/>
            <person name="Nelson J.O."/>
            <person name="Pepin K.H."/>
            <person name="Qin X."/>
            <person name="Sutton G.G."/>
            <person name="Venter E."/>
            <person name="Walenz B.P."/>
            <person name="Wallis J.W."/>
            <person name="Worley K.C."/>
            <person name="Yang S.-P."/>
            <person name="Jones S.M."/>
            <person name="Marra M.A."/>
            <person name="Rocchi M."/>
            <person name="Schein J.E."/>
            <person name="Baertsch R."/>
            <person name="Clarke L."/>
            <person name="Csuros M."/>
            <person name="Glasscock J."/>
            <person name="Harris R.A."/>
            <person name="Havlak P."/>
            <person name="Jackson A.R."/>
            <person name="Jiang H."/>
            <person name="Liu Y."/>
            <person name="Messina D.N."/>
            <person name="Shen Y."/>
            <person name="Song H.X.-Z."/>
            <person name="Wylie T."/>
            <person name="Zhang L."/>
            <person name="Birney E."/>
            <person name="Han K."/>
            <person name="Konkel M.K."/>
            <person name="Lee J."/>
            <person name="Smit A.F.A."/>
            <person name="Ullmer B."/>
            <person name="Wang H."/>
            <person name="Xing J."/>
            <person name="Burhans R."/>
            <person name="Cheng Z."/>
            <person name="Karro J.E."/>
            <person name="Ma J."/>
            <person name="Raney B."/>
            <person name="She X."/>
            <person name="Cox M.J."/>
            <person name="Demuth J.P."/>
            <person name="Dumas L.J."/>
            <person name="Han S.-G."/>
            <person name="Hopkins J."/>
            <person name="Karimpour-Fard A."/>
            <person name="Kim Y.H."/>
            <person name="Pollack J.R."/>
            <person name="Vinar T."/>
            <person name="Addo-Quaye C."/>
            <person name="Degenhardt J."/>
            <person name="Denby A."/>
            <person name="Hubisz M.J."/>
            <person name="Indap A."/>
            <person name="Kosiol C."/>
            <person name="Lahn B.T."/>
            <person name="Lawson H.A."/>
            <person name="Marklein A."/>
            <person name="Nielsen R."/>
            <person name="Vallender E.J."/>
            <person name="Clark A.G."/>
            <person name="Ferguson B."/>
            <person name="Hernandez R.D."/>
            <person name="Hirani K."/>
            <person name="Kehrer-Sawatzki H."/>
            <person name="Kolb J."/>
            <person name="Patil S."/>
            <person name="Pu L.-L."/>
            <person name="Ren Y."/>
            <person name="Smith D.G."/>
            <person name="Wheeler D.A."/>
            <person name="Schenck I."/>
            <person name="Ball E.V."/>
            <person name="Chen R."/>
            <person name="Cooper D.N."/>
            <person name="Giardine B."/>
            <person name="Hsu F."/>
            <person name="Kent W.J."/>
            <person name="Lesk A."/>
            <person name="Nelson D.L."/>
            <person name="O'brien W.E."/>
            <person name="Pruefer K."/>
            <person name="Stenson P.D."/>
            <person name="Wallace J.C."/>
            <person name="Ke H."/>
            <person name="Liu X.-M."/>
            <person name="Wang P."/>
            <person name="Xiang A.P."/>
            <person name="Yang F."/>
            <person name="Barber G.P."/>
            <person name="Haussler D."/>
            <person name="Karolchik D."/>
            <person name="Kern A.D."/>
            <person name="Kuhn R.M."/>
            <person name="Smith K.E."/>
            <person name="Zwieg A.S."/>
        </authorList>
    </citation>
    <scope>NUCLEOTIDE SEQUENCE [LARGE SCALE GENOMIC DNA]</scope>
    <source>
        <strain evidence="18">17573</strain>
    </source>
</reference>
<evidence type="ECO:0000256" key="4">
    <source>
        <dbReference type="ARBA" id="ARBA00022692"/>
    </source>
</evidence>
<evidence type="ECO:0000256" key="7">
    <source>
        <dbReference type="ARBA" id="ARBA00023054"/>
    </source>
</evidence>
<evidence type="ECO:0000313" key="19">
    <source>
        <dbReference type="VGNC" id="VGNC:79810"/>
    </source>
</evidence>
<dbReference type="InterPro" id="IPR008662">
    <property type="entry name" value="TOIP1/2"/>
</dbReference>
<keyword evidence="6" id="KW-1133">Transmembrane helix</keyword>
<dbReference type="SMR" id="A0A5F8A4Q5"/>
<dbReference type="GeneTree" id="ENSGT00390000012166"/>